<proteinExistence type="predicted"/>
<dbReference type="Proteomes" id="UP001231649">
    <property type="component" value="Chromosome 8"/>
</dbReference>
<protein>
    <submittedName>
        <fullName evidence="1">Uncharacterized protein</fullName>
    </submittedName>
</protein>
<evidence type="ECO:0000313" key="2">
    <source>
        <dbReference type="Proteomes" id="UP001231649"/>
    </source>
</evidence>
<evidence type="ECO:0000313" key="1">
    <source>
        <dbReference type="EMBL" id="KAJ8724544.1"/>
    </source>
</evidence>
<organism evidence="1 2">
    <name type="scientific">Mythimna loreyi</name>
    <dbReference type="NCBI Taxonomy" id="667449"/>
    <lineage>
        <taxon>Eukaryota</taxon>
        <taxon>Metazoa</taxon>
        <taxon>Ecdysozoa</taxon>
        <taxon>Arthropoda</taxon>
        <taxon>Hexapoda</taxon>
        <taxon>Insecta</taxon>
        <taxon>Pterygota</taxon>
        <taxon>Neoptera</taxon>
        <taxon>Endopterygota</taxon>
        <taxon>Lepidoptera</taxon>
        <taxon>Glossata</taxon>
        <taxon>Ditrysia</taxon>
        <taxon>Noctuoidea</taxon>
        <taxon>Noctuidae</taxon>
        <taxon>Noctuinae</taxon>
        <taxon>Hadenini</taxon>
        <taxon>Mythimna</taxon>
    </lineage>
</organism>
<gene>
    <name evidence="1" type="ORF">PYW08_016018</name>
</gene>
<accession>A0ACC2QUA0</accession>
<comment type="caution">
    <text evidence="1">The sequence shown here is derived from an EMBL/GenBank/DDBJ whole genome shotgun (WGS) entry which is preliminary data.</text>
</comment>
<sequence length="70" mass="7989">MRRACAIILFLVFTQYMIETAQAKPDPQAQNQNCGKHGDACDSNSDCCPQLRCHRYANRCQVKIEFPDPQ</sequence>
<dbReference type="EMBL" id="CM056784">
    <property type="protein sequence ID" value="KAJ8724544.1"/>
    <property type="molecule type" value="Genomic_DNA"/>
</dbReference>
<reference evidence="1" key="1">
    <citation type="submission" date="2023-03" db="EMBL/GenBank/DDBJ databases">
        <title>Chromosome-level genomes of two armyworms, Mythimna separata and Mythimna loreyi, provide insights into the biosynthesis and reception of sex pheromones.</title>
        <authorList>
            <person name="Zhao H."/>
        </authorList>
    </citation>
    <scope>NUCLEOTIDE SEQUENCE</scope>
    <source>
        <strain evidence="1">BeijingLab</strain>
    </source>
</reference>
<keyword evidence="2" id="KW-1185">Reference proteome</keyword>
<name>A0ACC2QUA0_9NEOP</name>